<keyword evidence="3" id="KW-0808">Transferase</keyword>
<accession>A0A4Q0ML73</accession>
<dbReference type="InterPro" id="IPR007345">
    <property type="entry name" value="Polysacch_pyruvyl_Trfase"/>
</dbReference>
<evidence type="ECO:0000259" key="2">
    <source>
        <dbReference type="Pfam" id="PF04230"/>
    </source>
</evidence>
<feature type="region of interest" description="Disordered" evidence="1">
    <location>
        <begin position="412"/>
        <end position="432"/>
    </location>
</feature>
<gene>
    <name evidence="3" type="ORF">EK403_06545</name>
</gene>
<protein>
    <submittedName>
        <fullName evidence="3">Polysaccharide pyruvyl transferase family protein</fullName>
    </submittedName>
</protein>
<keyword evidence="4" id="KW-1185">Reference proteome</keyword>
<evidence type="ECO:0000313" key="3">
    <source>
        <dbReference type="EMBL" id="RXF74461.1"/>
    </source>
</evidence>
<dbReference type="SUPFAM" id="SSF53756">
    <property type="entry name" value="UDP-Glycosyltransferase/glycogen phosphorylase"/>
    <property type="match status" value="1"/>
</dbReference>
<dbReference type="PANTHER" id="PTHR36836:SF1">
    <property type="entry name" value="COLANIC ACID BIOSYNTHESIS PROTEIN WCAK"/>
    <property type="match status" value="1"/>
</dbReference>
<feature type="compositionally biased region" description="Basic residues" evidence="1">
    <location>
        <begin position="413"/>
        <end position="425"/>
    </location>
</feature>
<dbReference type="RefSeq" id="WP_128776686.1">
    <property type="nucleotide sequence ID" value="NZ_RYFI01000004.1"/>
</dbReference>
<dbReference type="Pfam" id="PF04230">
    <property type="entry name" value="PS_pyruv_trans"/>
    <property type="match status" value="1"/>
</dbReference>
<evidence type="ECO:0000313" key="4">
    <source>
        <dbReference type="Proteomes" id="UP000289708"/>
    </source>
</evidence>
<sequence>MTGRRSDAPLRVHITGVSDVHNFGDALFPLIAAHRLAPHGISVTPASPTGAALSWPDALPSVPIESVLLGSEPTDGLLIGGGHIVMCGFRDGLFEGPSGADYATALPSLWLGASLAAALRKVPVAWNAPGVFSPLIGADLKAVANAAIRTAGYLSVRDAESRAHLGDHHERDIQVVPDTVFGVEAMWPRAQLEPVFRAMLQRKSVERPSTLLAVHFRGMALQQAALAEIAARLDDMAGAHGVVPLLVAVGPGVRDDETAREIALRMTRPHILLDDPRSLKEIVAALALSDLYVGQSLHGYVVAVAYGVPGILIGKPPARRFRGVLKQIGRPQDLFRTLPEALEAAACRLRAGAIQVAAPTTAGALDRHWASVLATFRESGEPATSERLALPRRLPLTGLAAERGAMVPPAVRRPGHRVRRPKQRRARCDIRR</sequence>
<feature type="domain" description="Polysaccharide pyruvyl transferase" evidence="2">
    <location>
        <begin position="22"/>
        <end position="313"/>
    </location>
</feature>
<proteinExistence type="predicted"/>
<comment type="caution">
    <text evidence="3">The sequence shown here is derived from an EMBL/GenBank/DDBJ whole genome shotgun (WGS) entry which is preliminary data.</text>
</comment>
<dbReference type="Proteomes" id="UP000289708">
    <property type="component" value="Unassembled WGS sequence"/>
</dbReference>
<evidence type="ECO:0000256" key="1">
    <source>
        <dbReference type="SAM" id="MobiDB-lite"/>
    </source>
</evidence>
<organism evidence="3 4">
    <name type="scientific">Hansschlegelia zhihuaiae</name>
    <dbReference type="NCBI Taxonomy" id="405005"/>
    <lineage>
        <taxon>Bacteria</taxon>
        <taxon>Pseudomonadati</taxon>
        <taxon>Pseudomonadota</taxon>
        <taxon>Alphaproteobacteria</taxon>
        <taxon>Hyphomicrobiales</taxon>
        <taxon>Methylopilaceae</taxon>
        <taxon>Hansschlegelia</taxon>
    </lineage>
</organism>
<reference evidence="3 4" key="1">
    <citation type="submission" date="2018-12" db="EMBL/GenBank/DDBJ databases">
        <title>bacterium Hansschlegelia zhihuaiae S113.</title>
        <authorList>
            <person name="He J."/>
        </authorList>
    </citation>
    <scope>NUCLEOTIDE SEQUENCE [LARGE SCALE GENOMIC DNA]</scope>
    <source>
        <strain evidence="3 4">S 113</strain>
    </source>
</reference>
<dbReference type="PANTHER" id="PTHR36836">
    <property type="entry name" value="COLANIC ACID BIOSYNTHESIS PROTEIN WCAK"/>
    <property type="match status" value="1"/>
</dbReference>
<dbReference type="OrthoDB" id="1425928at2"/>
<dbReference type="GO" id="GO:0016740">
    <property type="term" value="F:transferase activity"/>
    <property type="evidence" value="ECO:0007669"/>
    <property type="project" value="UniProtKB-KW"/>
</dbReference>
<name>A0A4Q0ML73_9HYPH</name>
<dbReference type="AlphaFoldDB" id="A0A4Q0ML73"/>
<dbReference type="EMBL" id="RYFI01000004">
    <property type="protein sequence ID" value="RXF74461.1"/>
    <property type="molecule type" value="Genomic_DNA"/>
</dbReference>